<dbReference type="Proteomes" id="UP000612362">
    <property type="component" value="Unassembled WGS sequence"/>
</dbReference>
<dbReference type="AlphaFoldDB" id="A0A8J3I187"/>
<gene>
    <name evidence="1" type="ORF">KSX_63150</name>
</gene>
<name>A0A8J3I187_9CHLR</name>
<protein>
    <submittedName>
        <fullName evidence="1">Uncharacterized protein</fullName>
    </submittedName>
</protein>
<accession>A0A8J3I187</accession>
<keyword evidence="2" id="KW-1185">Reference proteome</keyword>
<dbReference type="EMBL" id="BNJF01000003">
    <property type="protein sequence ID" value="GHO48152.1"/>
    <property type="molecule type" value="Genomic_DNA"/>
</dbReference>
<sequence length="146" mass="15938">MGATGTDKLIALAKGLPLGSDNQANYSAFFDDIHNMLNRRSALVALTGLQGDRLQSDRKLALILACIWAMTQLREQNKRLILAAATVALEIMSSNGIAASSDVILQLMRRHRASFNVSGSMLLDEKYDEQRAEAAEDVLNHLRIGA</sequence>
<comment type="caution">
    <text evidence="1">The sequence shown here is derived from an EMBL/GenBank/DDBJ whole genome shotgun (WGS) entry which is preliminary data.</text>
</comment>
<dbReference type="RefSeq" id="WP_220197360.1">
    <property type="nucleotide sequence ID" value="NZ_BNJF01000003.1"/>
</dbReference>
<organism evidence="1 2">
    <name type="scientific">Ktedonospora formicarum</name>
    <dbReference type="NCBI Taxonomy" id="2778364"/>
    <lineage>
        <taxon>Bacteria</taxon>
        <taxon>Bacillati</taxon>
        <taxon>Chloroflexota</taxon>
        <taxon>Ktedonobacteria</taxon>
        <taxon>Ktedonobacterales</taxon>
        <taxon>Ktedonobacteraceae</taxon>
        <taxon>Ktedonospora</taxon>
    </lineage>
</organism>
<proteinExistence type="predicted"/>
<evidence type="ECO:0000313" key="2">
    <source>
        <dbReference type="Proteomes" id="UP000612362"/>
    </source>
</evidence>
<evidence type="ECO:0000313" key="1">
    <source>
        <dbReference type="EMBL" id="GHO48152.1"/>
    </source>
</evidence>
<reference evidence="1" key="1">
    <citation type="submission" date="2020-10" db="EMBL/GenBank/DDBJ databases">
        <title>Taxonomic study of unclassified bacteria belonging to the class Ktedonobacteria.</title>
        <authorList>
            <person name="Yabe S."/>
            <person name="Wang C.M."/>
            <person name="Zheng Y."/>
            <person name="Sakai Y."/>
            <person name="Cavaletti L."/>
            <person name="Monciardini P."/>
            <person name="Donadio S."/>
        </authorList>
    </citation>
    <scope>NUCLEOTIDE SEQUENCE</scope>
    <source>
        <strain evidence="1">SOSP1-1</strain>
    </source>
</reference>